<accession>A0A0G0UBB1</accession>
<dbReference type="InterPro" id="IPR036249">
    <property type="entry name" value="Thioredoxin-like_sf"/>
</dbReference>
<dbReference type="SUPFAM" id="SSF52833">
    <property type="entry name" value="Thioredoxin-like"/>
    <property type="match status" value="1"/>
</dbReference>
<evidence type="ECO:0008006" key="3">
    <source>
        <dbReference type="Google" id="ProtNLM"/>
    </source>
</evidence>
<evidence type="ECO:0000313" key="2">
    <source>
        <dbReference type="Proteomes" id="UP000034616"/>
    </source>
</evidence>
<reference evidence="1 2" key="1">
    <citation type="journal article" date="2015" name="Nature">
        <title>rRNA introns, odd ribosomes, and small enigmatic genomes across a large radiation of phyla.</title>
        <authorList>
            <person name="Brown C.T."/>
            <person name="Hug L.A."/>
            <person name="Thomas B.C."/>
            <person name="Sharon I."/>
            <person name="Castelle C.J."/>
            <person name="Singh A."/>
            <person name="Wilkins M.J."/>
            <person name="Williams K.H."/>
            <person name="Banfield J.F."/>
        </authorList>
    </citation>
    <scope>NUCLEOTIDE SEQUENCE [LARGE SCALE GENOMIC DNA]</scope>
</reference>
<sequence length="100" mass="11776">MFSYNHFLCINFFVMALLEFYGKECSHCKDMSPLVERLKKEGFEIEQYETWHNEEHAKKQQKYDKGLCGGVPFFMNTDSGKWICGATDYVSLKKWAEGKE</sequence>
<dbReference type="Proteomes" id="UP000034616">
    <property type="component" value="Unassembled WGS sequence"/>
</dbReference>
<name>A0A0G0UBB1_9BACT</name>
<gene>
    <name evidence="1" type="ORF">UU35_C0016G0011</name>
</gene>
<dbReference type="Gene3D" id="3.40.30.10">
    <property type="entry name" value="Glutaredoxin"/>
    <property type="match status" value="1"/>
</dbReference>
<dbReference type="EMBL" id="LCAH01000016">
    <property type="protein sequence ID" value="KKR86264.1"/>
    <property type="molecule type" value="Genomic_DNA"/>
</dbReference>
<comment type="caution">
    <text evidence="1">The sequence shown here is derived from an EMBL/GenBank/DDBJ whole genome shotgun (WGS) entry which is preliminary data.</text>
</comment>
<evidence type="ECO:0000313" key="1">
    <source>
        <dbReference type="EMBL" id="KKR86264.1"/>
    </source>
</evidence>
<organism evidence="1 2">
    <name type="scientific">Candidatus Uhrbacteria bacterium GW2011_GWC2_41_11</name>
    <dbReference type="NCBI Taxonomy" id="1618985"/>
    <lineage>
        <taxon>Bacteria</taxon>
        <taxon>Candidatus Uhriibacteriota</taxon>
    </lineage>
</organism>
<protein>
    <recommendedName>
        <fullName evidence="3">Thioredoxin domain-containing protein</fullName>
    </recommendedName>
</protein>
<proteinExistence type="predicted"/>
<dbReference type="CDD" id="cd01659">
    <property type="entry name" value="TRX_superfamily"/>
    <property type="match status" value="1"/>
</dbReference>
<dbReference type="AlphaFoldDB" id="A0A0G0UBB1"/>